<dbReference type="InParanoid" id="D7G4A0"/>
<evidence type="ECO:0000313" key="2">
    <source>
        <dbReference type="EMBL" id="CBJ27115.1"/>
    </source>
</evidence>
<dbReference type="Proteomes" id="UP000002630">
    <property type="component" value="Linkage Group LG15"/>
</dbReference>
<feature type="region of interest" description="Disordered" evidence="1">
    <location>
        <begin position="89"/>
        <end position="123"/>
    </location>
</feature>
<sequence>MGGQPHVVYKGEARRQTVFSWFLSMVAVHDPAVSVAHLKLMLLPLRRAVLDAEAGGVEHKVVELLEKVGSGRFLEALTGVNIEISRKRAERKRQRAVEKATDCGGRAAKGAQEEKNLPSSDVS</sequence>
<protein>
    <submittedName>
        <fullName evidence="2">Uncharacterized protein</fullName>
    </submittedName>
</protein>
<name>D7G4A0_ECTSI</name>
<keyword evidence="3" id="KW-1185">Reference proteome</keyword>
<reference evidence="2 3" key="1">
    <citation type="journal article" date="2010" name="Nature">
        <title>The Ectocarpus genome and the independent evolution of multicellularity in brown algae.</title>
        <authorList>
            <person name="Cock J.M."/>
            <person name="Sterck L."/>
            <person name="Rouze P."/>
            <person name="Scornet D."/>
            <person name="Allen A.E."/>
            <person name="Amoutzias G."/>
            <person name="Anthouard V."/>
            <person name="Artiguenave F."/>
            <person name="Aury J.M."/>
            <person name="Badger J.H."/>
            <person name="Beszteri B."/>
            <person name="Billiau K."/>
            <person name="Bonnet E."/>
            <person name="Bothwell J.H."/>
            <person name="Bowler C."/>
            <person name="Boyen C."/>
            <person name="Brownlee C."/>
            <person name="Carrano C.J."/>
            <person name="Charrier B."/>
            <person name="Cho G.Y."/>
            <person name="Coelho S.M."/>
            <person name="Collen J."/>
            <person name="Corre E."/>
            <person name="Da Silva C."/>
            <person name="Delage L."/>
            <person name="Delaroque N."/>
            <person name="Dittami S.M."/>
            <person name="Doulbeau S."/>
            <person name="Elias M."/>
            <person name="Farnham G."/>
            <person name="Gachon C.M."/>
            <person name="Gschloessl B."/>
            <person name="Heesch S."/>
            <person name="Jabbari K."/>
            <person name="Jubin C."/>
            <person name="Kawai H."/>
            <person name="Kimura K."/>
            <person name="Kloareg B."/>
            <person name="Kupper F.C."/>
            <person name="Lang D."/>
            <person name="Le Bail A."/>
            <person name="Leblanc C."/>
            <person name="Lerouge P."/>
            <person name="Lohr M."/>
            <person name="Lopez P.J."/>
            <person name="Martens C."/>
            <person name="Maumus F."/>
            <person name="Michel G."/>
            <person name="Miranda-Saavedra D."/>
            <person name="Morales J."/>
            <person name="Moreau H."/>
            <person name="Motomura T."/>
            <person name="Nagasato C."/>
            <person name="Napoli C.A."/>
            <person name="Nelson D.R."/>
            <person name="Nyvall-Collen P."/>
            <person name="Peters A.F."/>
            <person name="Pommier C."/>
            <person name="Potin P."/>
            <person name="Poulain J."/>
            <person name="Quesneville H."/>
            <person name="Read B."/>
            <person name="Rensing S.A."/>
            <person name="Ritter A."/>
            <person name="Rousvoal S."/>
            <person name="Samanta M."/>
            <person name="Samson G."/>
            <person name="Schroeder D.C."/>
            <person name="Segurens B."/>
            <person name="Strittmatter M."/>
            <person name="Tonon T."/>
            <person name="Tregear J.W."/>
            <person name="Valentin K."/>
            <person name="von Dassow P."/>
            <person name="Yamagishi T."/>
            <person name="Van de Peer Y."/>
            <person name="Wincker P."/>
        </authorList>
    </citation>
    <scope>NUCLEOTIDE SEQUENCE [LARGE SCALE GENOMIC DNA]</scope>
    <source>
        <strain evidence="3">Ec32 / CCAP1310/4</strain>
    </source>
</reference>
<proteinExistence type="predicted"/>
<evidence type="ECO:0000256" key="1">
    <source>
        <dbReference type="SAM" id="MobiDB-lite"/>
    </source>
</evidence>
<dbReference type="AlphaFoldDB" id="D7G4A0"/>
<evidence type="ECO:0000313" key="3">
    <source>
        <dbReference type="Proteomes" id="UP000002630"/>
    </source>
</evidence>
<dbReference type="EMBL" id="FN649740">
    <property type="protein sequence ID" value="CBJ27115.1"/>
    <property type="molecule type" value="Genomic_DNA"/>
</dbReference>
<accession>D7G4A0</accession>
<gene>
    <name evidence="2" type="ORF">Esi_0055_0081</name>
</gene>
<dbReference type="EMBL" id="FN648763">
    <property type="protein sequence ID" value="CBJ27115.1"/>
    <property type="molecule type" value="Genomic_DNA"/>
</dbReference>
<organism evidence="2 3">
    <name type="scientific">Ectocarpus siliculosus</name>
    <name type="common">Brown alga</name>
    <name type="synonym">Conferva siliculosa</name>
    <dbReference type="NCBI Taxonomy" id="2880"/>
    <lineage>
        <taxon>Eukaryota</taxon>
        <taxon>Sar</taxon>
        <taxon>Stramenopiles</taxon>
        <taxon>Ochrophyta</taxon>
        <taxon>PX clade</taxon>
        <taxon>Phaeophyceae</taxon>
        <taxon>Ectocarpales</taxon>
        <taxon>Ectocarpaceae</taxon>
        <taxon>Ectocarpus</taxon>
    </lineage>
</organism>